<gene>
    <name evidence="1" type="ORF">B296_00018870</name>
</gene>
<evidence type="ECO:0000313" key="1">
    <source>
        <dbReference type="EMBL" id="RRT81901.1"/>
    </source>
</evidence>
<proteinExistence type="predicted"/>
<organism evidence="1 2">
    <name type="scientific">Ensete ventricosum</name>
    <name type="common">Abyssinian banana</name>
    <name type="synonym">Musa ensete</name>
    <dbReference type="NCBI Taxonomy" id="4639"/>
    <lineage>
        <taxon>Eukaryota</taxon>
        <taxon>Viridiplantae</taxon>
        <taxon>Streptophyta</taxon>
        <taxon>Embryophyta</taxon>
        <taxon>Tracheophyta</taxon>
        <taxon>Spermatophyta</taxon>
        <taxon>Magnoliopsida</taxon>
        <taxon>Liliopsida</taxon>
        <taxon>Zingiberales</taxon>
        <taxon>Musaceae</taxon>
        <taxon>Ensete</taxon>
    </lineage>
</organism>
<dbReference type="Proteomes" id="UP000287651">
    <property type="component" value="Unassembled WGS sequence"/>
</dbReference>
<name>A0A427B078_ENSVE</name>
<sequence>MPQRWCTSWFARVFQRRELVEPSTRATTTAQSAGRTRGLRGSMVCIISAKAWPCFSVTPDGLLLANSRWHLGKLPTNSQQASDTFDKLPVNTLSKPPIPSTSSCRTPNKLLMPSTSFRTPVRCLRFDSGLHLIVILSQS</sequence>
<evidence type="ECO:0000313" key="2">
    <source>
        <dbReference type="Proteomes" id="UP000287651"/>
    </source>
</evidence>
<comment type="caution">
    <text evidence="1">The sequence shown here is derived from an EMBL/GenBank/DDBJ whole genome shotgun (WGS) entry which is preliminary data.</text>
</comment>
<reference evidence="1 2" key="1">
    <citation type="journal article" date="2014" name="Agronomy (Basel)">
        <title>A Draft Genome Sequence for Ensete ventricosum, the Drought-Tolerant Tree Against Hunger.</title>
        <authorList>
            <person name="Harrison J."/>
            <person name="Moore K.A."/>
            <person name="Paszkiewicz K."/>
            <person name="Jones T."/>
            <person name="Grant M."/>
            <person name="Ambacheew D."/>
            <person name="Muzemil S."/>
            <person name="Studholme D.J."/>
        </authorList>
    </citation>
    <scope>NUCLEOTIDE SEQUENCE [LARGE SCALE GENOMIC DNA]</scope>
</reference>
<accession>A0A427B078</accession>
<dbReference type="EMBL" id="AMZH03000799">
    <property type="protein sequence ID" value="RRT81901.1"/>
    <property type="molecule type" value="Genomic_DNA"/>
</dbReference>
<dbReference type="AlphaFoldDB" id="A0A427B078"/>
<protein>
    <submittedName>
        <fullName evidence="1">Uncharacterized protein</fullName>
    </submittedName>
</protein>